<dbReference type="InterPro" id="IPR015424">
    <property type="entry name" value="PyrdxlP-dep_Trfase"/>
</dbReference>
<dbReference type="Pfam" id="PF00464">
    <property type="entry name" value="SHMT"/>
    <property type="match status" value="1"/>
</dbReference>
<evidence type="ECO:0000256" key="1">
    <source>
        <dbReference type="ARBA" id="ARBA00001528"/>
    </source>
</evidence>
<keyword evidence="7" id="KW-1185">Reference proteome</keyword>
<evidence type="ECO:0000259" key="5">
    <source>
        <dbReference type="Pfam" id="PF00464"/>
    </source>
</evidence>
<evidence type="ECO:0000256" key="3">
    <source>
        <dbReference type="ARBA" id="ARBA00022898"/>
    </source>
</evidence>
<protein>
    <recommendedName>
        <fullName evidence="5">Serine hydroxymethyltransferase-like domain-containing protein</fullName>
    </recommendedName>
</protein>
<keyword evidence="4" id="KW-0472">Membrane</keyword>
<dbReference type="Gene3D" id="3.40.640.10">
    <property type="entry name" value="Type I PLP-dependent aspartate aminotransferase-like (Major domain)"/>
    <property type="match status" value="1"/>
</dbReference>
<sequence length="151" mass="17539">MEVVGSCLTNKYSKGLPRKSYYGGNEYIDEPEILCQKRALAAFHLDEKKWGINVQPLSGSPVNFEGFLSITEIRDCNRVFPPLVSILILFFILLTFRYNTFSLDSVKKMPKSNLVEEIWRLQAADCEQIEITKFSQQEFERLQKCIFQEKT</sequence>
<evidence type="ECO:0000256" key="2">
    <source>
        <dbReference type="ARBA" id="ARBA00001933"/>
    </source>
</evidence>
<feature type="domain" description="Serine hydroxymethyltransferase-like" evidence="5">
    <location>
        <begin position="1"/>
        <end position="74"/>
    </location>
</feature>
<evidence type="ECO:0000256" key="4">
    <source>
        <dbReference type="SAM" id="Phobius"/>
    </source>
</evidence>
<reference evidence="6 7" key="1">
    <citation type="submission" date="2023-03" db="EMBL/GenBank/DDBJ databases">
        <title>WGS of Gossypium arboreum.</title>
        <authorList>
            <person name="Yu D."/>
        </authorList>
    </citation>
    <scope>NUCLEOTIDE SEQUENCE [LARGE SCALE GENOMIC DNA]</scope>
    <source>
        <tissue evidence="6">Leaf</tissue>
    </source>
</reference>
<proteinExistence type="predicted"/>
<gene>
    <name evidence="6" type="ORF">PVK06_048788</name>
</gene>
<keyword evidence="3" id="KW-0663">Pyridoxal phosphate</keyword>
<comment type="cofactor">
    <cofactor evidence="2">
        <name>pyridoxal 5'-phosphate</name>
        <dbReference type="ChEBI" id="CHEBI:597326"/>
    </cofactor>
</comment>
<dbReference type="EMBL" id="JARKNE010000013">
    <property type="protein sequence ID" value="KAK5772499.1"/>
    <property type="molecule type" value="Genomic_DNA"/>
</dbReference>
<organism evidence="6 7">
    <name type="scientific">Gossypium arboreum</name>
    <name type="common">Tree cotton</name>
    <name type="synonym">Gossypium nanking</name>
    <dbReference type="NCBI Taxonomy" id="29729"/>
    <lineage>
        <taxon>Eukaryota</taxon>
        <taxon>Viridiplantae</taxon>
        <taxon>Streptophyta</taxon>
        <taxon>Embryophyta</taxon>
        <taxon>Tracheophyta</taxon>
        <taxon>Spermatophyta</taxon>
        <taxon>Magnoliopsida</taxon>
        <taxon>eudicotyledons</taxon>
        <taxon>Gunneridae</taxon>
        <taxon>Pentapetalae</taxon>
        <taxon>rosids</taxon>
        <taxon>malvids</taxon>
        <taxon>Malvales</taxon>
        <taxon>Malvaceae</taxon>
        <taxon>Malvoideae</taxon>
        <taxon>Gossypium</taxon>
    </lineage>
</organism>
<evidence type="ECO:0000313" key="7">
    <source>
        <dbReference type="Proteomes" id="UP001358586"/>
    </source>
</evidence>
<dbReference type="PANTHER" id="PTHR11680">
    <property type="entry name" value="SERINE HYDROXYMETHYLTRANSFERASE"/>
    <property type="match status" value="1"/>
</dbReference>
<keyword evidence="4" id="KW-0812">Transmembrane</keyword>
<comment type="catalytic activity">
    <reaction evidence="1">
        <text>(6R)-5,10-methylene-5,6,7,8-tetrahydrofolate + glycine + H2O = (6S)-5,6,7,8-tetrahydrofolate + L-serine</text>
        <dbReference type="Rhea" id="RHEA:15481"/>
        <dbReference type="ChEBI" id="CHEBI:15377"/>
        <dbReference type="ChEBI" id="CHEBI:15636"/>
        <dbReference type="ChEBI" id="CHEBI:33384"/>
        <dbReference type="ChEBI" id="CHEBI:57305"/>
        <dbReference type="ChEBI" id="CHEBI:57453"/>
        <dbReference type="EC" id="2.1.2.1"/>
    </reaction>
</comment>
<dbReference type="PANTHER" id="PTHR11680:SF63">
    <property type="entry name" value="SERINE HYDROXYMETHYLTRANSFERASE 3, CHLOROPLASTIC"/>
    <property type="match status" value="1"/>
</dbReference>
<accession>A0ABR0MGU4</accession>
<evidence type="ECO:0000313" key="6">
    <source>
        <dbReference type="EMBL" id="KAK5772499.1"/>
    </source>
</evidence>
<dbReference type="InterPro" id="IPR039429">
    <property type="entry name" value="SHMT-like_dom"/>
</dbReference>
<dbReference type="InterPro" id="IPR015421">
    <property type="entry name" value="PyrdxlP-dep_Trfase_major"/>
</dbReference>
<dbReference type="SUPFAM" id="SSF53383">
    <property type="entry name" value="PLP-dependent transferases"/>
    <property type="match status" value="1"/>
</dbReference>
<keyword evidence="4" id="KW-1133">Transmembrane helix</keyword>
<feature type="transmembrane region" description="Helical" evidence="4">
    <location>
        <begin position="79"/>
        <end position="99"/>
    </location>
</feature>
<dbReference type="InterPro" id="IPR049943">
    <property type="entry name" value="Ser_HO-MeTrfase-like"/>
</dbReference>
<name>A0ABR0MGU4_GOSAR</name>
<dbReference type="Proteomes" id="UP001358586">
    <property type="component" value="Chromosome 13"/>
</dbReference>
<comment type="caution">
    <text evidence="6">The sequence shown here is derived from an EMBL/GenBank/DDBJ whole genome shotgun (WGS) entry which is preliminary data.</text>
</comment>